<dbReference type="RefSeq" id="WP_283763651.1">
    <property type="nucleotide sequence ID" value="NZ_JAQPOK010000118.1"/>
</dbReference>
<dbReference type="Pfam" id="PF03693">
    <property type="entry name" value="ParD_antitoxin"/>
    <property type="match status" value="1"/>
</dbReference>
<gene>
    <name evidence="3" type="ORF">PJF56_15905</name>
</gene>
<dbReference type="PANTHER" id="PTHR36582:SF2">
    <property type="entry name" value="ANTITOXIN PARD"/>
    <property type="match status" value="1"/>
</dbReference>
<organism evidence="3 4">
    <name type="scientific">Roseofilum halophilum BLCC-M91</name>
    <dbReference type="NCBI Taxonomy" id="3022259"/>
    <lineage>
        <taxon>Bacteria</taxon>
        <taxon>Bacillati</taxon>
        <taxon>Cyanobacteriota</taxon>
        <taxon>Cyanophyceae</taxon>
        <taxon>Desertifilales</taxon>
        <taxon>Desertifilaceae</taxon>
        <taxon>Roseofilum</taxon>
        <taxon>Roseofilum halophilum</taxon>
    </lineage>
</organism>
<reference evidence="3 4" key="1">
    <citation type="submission" date="2023-01" db="EMBL/GenBank/DDBJ databases">
        <title>Novel diversity within Roseofilum (Cyanobacteria; Desertifilaceae) from marine benthic mats with descriptions of four novel species.</title>
        <authorList>
            <person name="Wang Y."/>
            <person name="Berthold D.E."/>
            <person name="Hu J."/>
            <person name="Lefler F.W."/>
            <person name="Laughinghouse H.D. IV."/>
        </authorList>
    </citation>
    <scope>NUCLEOTIDE SEQUENCE [LARGE SCALE GENOMIC DNA]</scope>
    <source>
        <strain evidence="3 4">BLCC-M91</strain>
    </source>
</reference>
<dbReference type="Gene3D" id="6.10.10.120">
    <property type="entry name" value="Antitoxin ParD1-like"/>
    <property type="match status" value="1"/>
</dbReference>
<comment type="similarity">
    <text evidence="1">Belongs to the ParD antitoxin family.</text>
</comment>
<proteinExistence type="inferred from homology"/>
<dbReference type="SUPFAM" id="SSF47598">
    <property type="entry name" value="Ribbon-helix-helix"/>
    <property type="match status" value="1"/>
</dbReference>
<evidence type="ECO:0000313" key="3">
    <source>
        <dbReference type="EMBL" id="MDJ1180349.1"/>
    </source>
</evidence>
<evidence type="ECO:0000313" key="4">
    <source>
        <dbReference type="Proteomes" id="UP001231370"/>
    </source>
</evidence>
<dbReference type="Proteomes" id="UP001231370">
    <property type="component" value="Unassembled WGS sequence"/>
</dbReference>
<dbReference type="EMBL" id="JAQPOK010000118">
    <property type="protein sequence ID" value="MDJ1180349.1"/>
    <property type="molecule type" value="Genomic_DNA"/>
</dbReference>
<protein>
    <submittedName>
        <fullName evidence="3">Type II toxin-antitoxin system ParD family antitoxin</fullName>
    </submittedName>
</protein>
<dbReference type="PANTHER" id="PTHR36582">
    <property type="entry name" value="ANTITOXIN PARD"/>
    <property type="match status" value="1"/>
</dbReference>
<keyword evidence="2" id="KW-1277">Toxin-antitoxin system</keyword>
<dbReference type="InterPro" id="IPR022789">
    <property type="entry name" value="ParD"/>
</dbReference>
<keyword evidence="4" id="KW-1185">Reference proteome</keyword>
<dbReference type="InterPro" id="IPR010985">
    <property type="entry name" value="Ribbon_hlx_hlx"/>
</dbReference>
<sequence>MNITLKPEQEQFIQSQIERGIFANAEQAIEVALRLLEEQSRGYEEWVEETREKIDLGLAQLERGEKFPIEVAFERLDRKITKLRESQQ</sequence>
<comment type="caution">
    <text evidence="3">The sequence shown here is derived from an EMBL/GenBank/DDBJ whole genome shotgun (WGS) entry which is preliminary data.</text>
</comment>
<name>A0ABT7BP89_9CYAN</name>
<evidence type="ECO:0000256" key="2">
    <source>
        <dbReference type="ARBA" id="ARBA00022649"/>
    </source>
</evidence>
<dbReference type="InterPro" id="IPR038296">
    <property type="entry name" value="ParD_sf"/>
</dbReference>
<evidence type="ECO:0000256" key="1">
    <source>
        <dbReference type="ARBA" id="ARBA00008580"/>
    </source>
</evidence>
<accession>A0ABT7BP89</accession>